<organism evidence="2 3">
    <name type="scientific">Camellia sinensis var. sinensis</name>
    <name type="common">China tea</name>
    <dbReference type="NCBI Taxonomy" id="542762"/>
    <lineage>
        <taxon>Eukaryota</taxon>
        <taxon>Viridiplantae</taxon>
        <taxon>Streptophyta</taxon>
        <taxon>Embryophyta</taxon>
        <taxon>Tracheophyta</taxon>
        <taxon>Spermatophyta</taxon>
        <taxon>Magnoliopsida</taxon>
        <taxon>eudicotyledons</taxon>
        <taxon>Gunneridae</taxon>
        <taxon>Pentapetalae</taxon>
        <taxon>asterids</taxon>
        <taxon>Ericales</taxon>
        <taxon>Theaceae</taxon>
        <taxon>Camellia</taxon>
    </lineage>
</organism>
<dbReference type="InterPro" id="IPR015270">
    <property type="entry name" value="RDM1_plant"/>
</dbReference>
<feature type="compositionally biased region" description="Low complexity" evidence="1">
    <location>
        <begin position="16"/>
        <end position="25"/>
    </location>
</feature>
<evidence type="ECO:0000313" key="2">
    <source>
        <dbReference type="EMBL" id="THG14376.1"/>
    </source>
</evidence>
<name>A0A4S4EF23_CAMSN</name>
<evidence type="ECO:0000313" key="3">
    <source>
        <dbReference type="Proteomes" id="UP000306102"/>
    </source>
</evidence>
<accession>A0A4S4EF23</accession>
<dbReference type="AlphaFoldDB" id="A0A4S4EF23"/>
<dbReference type="PANTHER" id="PTHR36366">
    <property type="entry name" value="PROTEIN RDM1"/>
    <property type="match status" value="1"/>
</dbReference>
<dbReference type="Pfam" id="PF09187">
    <property type="entry name" value="RdDM_RDM1"/>
    <property type="match status" value="1"/>
</dbReference>
<proteinExistence type="predicted"/>
<reference evidence="2 3" key="1">
    <citation type="journal article" date="2018" name="Proc. Natl. Acad. Sci. U.S.A.">
        <title>Draft genome sequence of Camellia sinensis var. sinensis provides insights into the evolution of the tea genome and tea quality.</title>
        <authorList>
            <person name="Wei C."/>
            <person name="Yang H."/>
            <person name="Wang S."/>
            <person name="Zhao J."/>
            <person name="Liu C."/>
            <person name="Gao L."/>
            <person name="Xia E."/>
            <person name="Lu Y."/>
            <person name="Tai Y."/>
            <person name="She G."/>
            <person name="Sun J."/>
            <person name="Cao H."/>
            <person name="Tong W."/>
            <person name="Gao Q."/>
            <person name="Li Y."/>
            <person name="Deng W."/>
            <person name="Jiang X."/>
            <person name="Wang W."/>
            <person name="Chen Q."/>
            <person name="Zhang S."/>
            <person name="Li H."/>
            <person name="Wu J."/>
            <person name="Wang P."/>
            <person name="Li P."/>
            <person name="Shi C."/>
            <person name="Zheng F."/>
            <person name="Jian J."/>
            <person name="Huang B."/>
            <person name="Shan D."/>
            <person name="Shi M."/>
            <person name="Fang C."/>
            <person name="Yue Y."/>
            <person name="Li F."/>
            <person name="Li D."/>
            <person name="Wei S."/>
            <person name="Han B."/>
            <person name="Jiang C."/>
            <person name="Yin Y."/>
            <person name="Xia T."/>
            <person name="Zhang Z."/>
            <person name="Bennetzen J.L."/>
            <person name="Zhao S."/>
            <person name="Wan X."/>
        </authorList>
    </citation>
    <scope>NUCLEOTIDE SEQUENCE [LARGE SCALE GENOMIC DNA]</scope>
    <source>
        <strain evidence="3">cv. Shuchazao</strain>
        <tissue evidence="2">Leaf</tissue>
    </source>
</reference>
<dbReference type="STRING" id="542762.A0A4S4EF23"/>
<gene>
    <name evidence="2" type="ORF">TEA_027792</name>
</gene>
<comment type="caution">
    <text evidence="2">The sequence shown here is derived from an EMBL/GenBank/DDBJ whole genome shotgun (WGS) entry which is preliminary data.</text>
</comment>
<dbReference type="InterPro" id="IPR036319">
    <property type="entry name" value="RDM1_sf"/>
</dbReference>
<dbReference type="SUPFAM" id="SSF109920">
    <property type="entry name" value="Hypothetical protein At3g22680"/>
    <property type="match status" value="1"/>
</dbReference>
<dbReference type="GO" id="GO:0000419">
    <property type="term" value="C:RNA polymerase V complex"/>
    <property type="evidence" value="ECO:0007669"/>
    <property type="project" value="TreeGrafter"/>
</dbReference>
<evidence type="ECO:0008006" key="4">
    <source>
        <dbReference type="Google" id="ProtNLM"/>
    </source>
</evidence>
<keyword evidence="3" id="KW-1185">Reference proteome</keyword>
<dbReference type="Proteomes" id="UP000306102">
    <property type="component" value="Unassembled WGS sequence"/>
</dbReference>
<dbReference type="PANTHER" id="PTHR36366:SF1">
    <property type="entry name" value="PROTEIN RDM1"/>
    <property type="match status" value="1"/>
</dbReference>
<feature type="region of interest" description="Disordered" evidence="1">
    <location>
        <begin position="1"/>
        <end position="66"/>
    </location>
</feature>
<protein>
    <recommendedName>
        <fullName evidence="4">Protein RDM1</fullName>
    </recommendedName>
</protein>
<dbReference type="GO" id="GO:0080188">
    <property type="term" value="P:gene silencing by siRNA-directed DNA methylation"/>
    <property type="evidence" value="ECO:0007669"/>
    <property type="project" value="InterPro"/>
</dbReference>
<dbReference type="EMBL" id="SDRB02005393">
    <property type="protein sequence ID" value="THG14376.1"/>
    <property type="molecule type" value="Genomic_DNA"/>
</dbReference>
<feature type="compositionally biased region" description="Acidic residues" evidence="1">
    <location>
        <begin position="26"/>
        <end position="37"/>
    </location>
</feature>
<sequence length="184" mass="21120">MKRPVPWNDQIDFILSDPSSPSSSSADDDEDDDDGSESESKHSSDADVPINDQPTEEKPSEEEMVTRSAKMYQDYMNQIPIPSQRGSVIPFNSWTGLAKSIKQLYGQPLHYLTNIRIKEWDKMRIGHEDEDRPLDSIIHPAKAEASIWLTEEVHRLTTSHYHLAKLWASDPMHYAFIDPIFPRL</sequence>
<dbReference type="Gene3D" id="1.20.120.690">
    <property type="entry name" value="RDM1 protein domain"/>
    <property type="match status" value="1"/>
</dbReference>
<evidence type="ECO:0000256" key="1">
    <source>
        <dbReference type="SAM" id="MobiDB-lite"/>
    </source>
</evidence>